<dbReference type="InterPro" id="IPR017157">
    <property type="entry name" value="Arylacetamide_deacetylase"/>
</dbReference>
<reference evidence="6" key="2">
    <citation type="submission" date="2025-08" db="UniProtKB">
        <authorList>
            <consortium name="Ensembl"/>
        </authorList>
    </citation>
    <scope>IDENTIFICATION</scope>
</reference>
<evidence type="ECO:0000259" key="5">
    <source>
        <dbReference type="Pfam" id="PF07859"/>
    </source>
</evidence>
<dbReference type="PANTHER" id="PTHR48081">
    <property type="entry name" value="AB HYDROLASE SUPERFAMILY PROTEIN C4A8.06C"/>
    <property type="match status" value="1"/>
</dbReference>
<evidence type="ECO:0000313" key="6">
    <source>
        <dbReference type="Ensembl" id="ENSACAP00000002295.3"/>
    </source>
</evidence>
<dbReference type="InterPro" id="IPR050300">
    <property type="entry name" value="GDXG_lipolytic_enzyme"/>
</dbReference>
<feature type="domain" description="Alpha/beta hydrolase fold-3" evidence="5">
    <location>
        <begin position="315"/>
        <end position="379"/>
    </location>
</feature>
<dbReference type="STRING" id="28377.ENSACAP00000002295"/>
<dbReference type="SUPFAM" id="SSF53474">
    <property type="entry name" value="alpha/beta-Hydrolases"/>
    <property type="match status" value="1"/>
</dbReference>
<dbReference type="Pfam" id="PF07859">
    <property type="entry name" value="Abhydrolase_3"/>
    <property type="match status" value="2"/>
</dbReference>
<dbReference type="GeneTree" id="ENSGT00940000164442"/>
<dbReference type="HOGENOM" id="CLU_012494_12_2_1"/>
<reference evidence="6" key="1">
    <citation type="submission" date="2009-12" db="EMBL/GenBank/DDBJ databases">
        <title>The Genome Sequence of Anolis carolinensis (Green Anole Lizard).</title>
        <authorList>
            <consortium name="The Genome Sequencing Platform"/>
            <person name="Di Palma F."/>
            <person name="Alfoldi J."/>
            <person name="Heiman D."/>
            <person name="Young S."/>
            <person name="Grabherr M."/>
            <person name="Johnson J."/>
            <person name="Lander E.S."/>
            <person name="Lindblad-Toh K."/>
        </authorList>
    </citation>
    <scope>NUCLEOTIDE SEQUENCE [LARGE SCALE GENOMIC DNA]</scope>
    <source>
        <strain evidence="6">JBL SC #1</strain>
    </source>
</reference>
<evidence type="ECO:0000313" key="7">
    <source>
        <dbReference type="Proteomes" id="UP000001646"/>
    </source>
</evidence>
<dbReference type="Ensembl" id="ENSACAT00000002355.3">
    <property type="protein sequence ID" value="ENSACAP00000002295.3"/>
    <property type="gene ID" value="ENSACAG00000002410.3"/>
</dbReference>
<keyword evidence="7" id="KW-1185">Reference proteome</keyword>
<keyword evidence="4" id="KW-1133">Transmembrane helix</keyword>
<evidence type="ECO:0000256" key="4">
    <source>
        <dbReference type="SAM" id="Phobius"/>
    </source>
</evidence>
<protein>
    <recommendedName>
        <fullName evidence="5">Alpha/beta hydrolase fold-3 domain-containing protein</fullName>
    </recommendedName>
</protein>
<comment type="similarity">
    <text evidence="1">Belongs to the 'GDXG' lipolytic enzyme family.</text>
</comment>
<feature type="active site" evidence="3">
    <location>
        <position position="376"/>
    </location>
</feature>
<dbReference type="ESTHER" id="anoca-h9g670">
    <property type="family name" value="Arylacetamide_deacetylase"/>
</dbReference>
<feature type="transmembrane region" description="Helical" evidence="4">
    <location>
        <begin position="6"/>
        <end position="28"/>
    </location>
</feature>
<evidence type="ECO:0000256" key="2">
    <source>
        <dbReference type="ARBA" id="ARBA00022801"/>
    </source>
</evidence>
<dbReference type="PANTHER" id="PTHR48081:SF32">
    <property type="entry name" value="ALPHA_BETA HYDROLASE FOLD-3 DOMAIN-CONTAINING PROTEIN"/>
    <property type="match status" value="1"/>
</dbReference>
<organism evidence="6 7">
    <name type="scientific">Anolis carolinensis</name>
    <name type="common">Green anole</name>
    <name type="synonym">American chameleon</name>
    <dbReference type="NCBI Taxonomy" id="28377"/>
    <lineage>
        <taxon>Eukaryota</taxon>
        <taxon>Metazoa</taxon>
        <taxon>Chordata</taxon>
        <taxon>Craniata</taxon>
        <taxon>Vertebrata</taxon>
        <taxon>Euteleostomi</taxon>
        <taxon>Lepidosauria</taxon>
        <taxon>Squamata</taxon>
        <taxon>Bifurcata</taxon>
        <taxon>Unidentata</taxon>
        <taxon>Episquamata</taxon>
        <taxon>Toxicofera</taxon>
        <taxon>Iguania</taxon>
        <taxon>Dactyloidae</taxon>
        <taxon>Anolis</taxon>
    </lineage>
</organism>
<name>H9G670_ANOCA</name>
<dbReference type="GO" id="GO:0052689">
    <property type="term" value="F:carboxylic ester hydrolase activity"/>
    <property type="evidence" value="ECO:0007669"/>
    <property type="project" value="InterPro"/>
</dbReference>
<dbReference type="InParanoid" id="H9G670"/>
<feature type="active site" evidence="3">
    <location>
        <position position="346"/>
    </location>
</feature>
<dbReference type="InterPro" id="IPR013094">
    <property type="entry name" value="AB_hydrolase_3"/>
</dbReference>
<dbReference type="GO" id="GO:0016020">
    <property type="term" value="C:membrane"/>
    <property type="evidence" value="ECO:0007669"/>
    <property type="project" value="InterPro"/>
</dbReference>
<proteinExistence type="inferred from homology"/>
<feature type="active site" evidence="3">
    <location>
        <position position="192"/>
    </location>
</feature>
<dbReference type="Proteomes" id="UP000001646">
    <property type="component" value="Unplaced"/>
</dbReference>
<dbReference type="Gene3D" id="3.40.50.1820">
    <property type="entry name" value="alpha/beta hydrolase"/>
    <property type="match status" value="1"/>
</dbReference>
<evidence type="ECO:0000256" key="1">
    <source>
        <dbReference type="ARBA" id="ARBA00010515"/>
    </source>
</evidence>
<dbReference type="eggNOG" id="KOG1515">
    <property type="taxonomic scope" value="Eukaryota"/>
</dbReference>
<evidence type="ECO:0000256" key="3">
    <source>
        <dbReference type="PIRSR" id="PIRSR037251-1"/>
    </source>
</evidence>
<keyword evidence="2" id="KW-0378">Hydrolase</keyword>
<dbReference type="InterPro" id="IPR029058">
    <property type="entry name" value="AB_hydrolase_fold"/>
</dbReference>
<dbReference type="PIRSF" id="PIRSF037251">
    <property type="entry name" value="Arylacetamide_deacetylase"/>
    <property type="match status" value="1"/>
</dbReference>
<keyword evidence="4" id="KW-0472">Membrane</keyword>
<accession>H9G670</accession>
<keyword evidence="4" id="KW-0812">Transmembrane</keyword>
<feature type="domain" description="Alpha/beta hydrolase fold-3" evidence="5">
    <location>
        <begin position="114"/>
        <end position="257"/>
    </location>
</feature>
<reference evidence="6" key="3">
    <citation type="submission" date="2025-09" db="UniProtKB">
        <authorList>
            <consortium name="Ensembl"/>
        </authorList>
    </citation>
    <scope>IDENTIFICATION</scope>
</reference>
<dbReference type="AlphaFoldDB" id="H9G670"/>
<sequence length="406" mass="45595">MELLPVILWWAGGVVGISYLLILAWAIAYDFAKTRINPGFDHPWKLRALLLELHYAKILECLGVCTQLAFVRLMTDLRRHKVPPNLYTKDLDFDGVAVRIYLHKTPSPVGRKGFVFFHGGAGLAGSISSYQNICNRLANESGSVVVSVGYRLSPEYPFPAQSEDCHAATVHFMKNAEVYGVDPSQIVIGGDSAGGNFATMIAQKLAGRSDLPKLRAQVLIYAGVQAMDFTLPSYQQNARMPFLFRENLAYYGLQALGKDPSLSGDMLRGSHVPHEMRLKYEKYVSPDNLPERFKRRGYRPVPPSPFKPEAYEQLSDILDASFSTLFADDAVIRQLPETFIVSCEYDILRDDSLLYKKRLEDNGVKVGWFHAENGFHGVINFFDLGFFSFPLGIEILSRVAEFVKHL</sequence>